<evidence type="ECO:0000313" key="9">
    <source>
        <dbReference type="Proteomes" id="UP000441754"/>
    </source>
</evidence>
<dbReference type="PANTHER" id="PTHR33307">
    <property type="entry name" value="ALPHA-RHAMNOSIDASE (EUROFUNG)"/>
    <property type="match status" value="1"/>
</dbReference>
<dbReference type="InterPro" id="IPR012341">
    <property type="entry name" value="6hp_glycosidase-like_sf"/>
</dbReference>
<dbReference type="AlphaFoldDB" id="A0A7K0EE27"/>
<dbReference type="InterPro" id="IPR035398">
    <property type="entry name" value="Bac_rhamnosid_C"/>
</dbReference>
<feature type="domain" description="Alpha-L-rhamnosidase six-hairpin glycosidase" evidence="6">
    <location>
        <begin position="473"/>
        <end position="839"/>
    </location>
</feature>
<protein>
    <recommendedName>
        <fullName evidence="2">alpha-L-rhamnosidase</fullName>
        <ecNumber evidence="2">3.2.1.40</ecNumber>
    </recommendedName>
</protein>
<dbReference type="Gene3D" id="2.60.120.260">
    <property type="entry name" value="Galactose-binding domain-like"/>
    <property type="match status" value="2"/>
</dbReference>
<dbReference type="InterPro" id="IPR013783">
    <property type="entry name" value="Ig-like_fold"/>
</dbReference>
<dbReference type="Pfam" id="PF05592">
    <property type="entry name" value="Bac_rhamnosid"/>
    <property type="match status" value="1"/>
</dbReference>
<dbReference type="InterPro" id="IPR016007">
    <property type="entry name" value="Alpha_rhamnosid"/>
</dbReference>
<dbReference type="InterPro" id="IPR008902">
    <property type="entry name" value="Rhamnosid_concanavalin"/>
</dbReference>
<evidence type="ECO:0000259" key="4">
    <source>
        <dbReference type="Pfam" id="PF05592"/>
    </source>
</evidence>
<evidence type="ECO:0000256" key="2">
    <source>
        <dbReference type="ARBA" id="ARBA00012652"/>
    </source>
</evidence>
<dbReference type="Pfam" id="PF25788">
    <property type="entry name" value="Ig_Rha78A_N"/>
    <property type="match status" value="1"/>
</dbReference>
<comment type="catalytic activity">
    <reaction evidence="1">
        <text>Hydrolysis of terminal non-reducing alpha-L-rhamnose residues in alpha-L-rhamnosides.</text>
        <dbReference type="EC" id="3.2.1.40"/>
    </reaction>
</comment>
<dbReference type="GO" id="GO:0030596">
    <property type="term" value="F:alpha-L-rhamnosidase activity"/>
    <property type="evidence" value="ECO:0007669"/>
    <property type="project" value="UniProtKB-EC"/>
</dbReference>
<sequence>MKSAQPATHSVTVLALFVLLFCHQTFAVLPDLKPVNLRTEYKLNPVVDAAKPRLSWELTSAVRGQLQTAYQIRVASSPDLLAADKADLWNSAKTNGSATNQIEYAGKPLASRTICYWQVRSWDKTGQPGPWSSTARWEMGLLNKSDWKADWIGNDLTALGKGKVYHLPPAPFFRKETQLKAAVKQARLYVTSLGLYEFQINGKRVGKDHFTPGWTDYNKRVYYQTYDVTTDVKTGKNALGAIVSEGWYAGYLGYALLIGNPVVKNFYGDVPLLKAQLEIEYANGEKETIATDQSWKTNHGPILEADILNGETYNANLEFGNWSQPGFADTNWKNSTVYPDKAERKIEVYPGNQIQVFQELKSKTVTSKAGGKYLFDLGQNFAGVVRLHVKGNKGDTIRLRFGEMLFPNGEIMTENLRKARAIDTYILKGDKNGETWMPKFTYHGFQYVEAAGFKTAPGLDAITGIVLTSATPQAGSLETDNPMINKLYQNIVWTQRSNYFDIPTDCPQRDERLAWTGDAQAYIKSATFNNDIAPFFTKWLVDLNDAQRPNNAYPLYAPAPNVRKTDTYSPGWSESGIVCPYTIYKTYGDTRVIRQFWPNMVAYLKFMEEKSKGEYVYKERSFEDISPKGGYGDWLSVGKKTPPDLLATLYYGYCASLMAEMAKAVGKTEESVYYEGIFNKIKQAFLNHYTDQTGKFKTNSSAYGDGEGYVIEGKSGFDGHTQTAYANAIYMHMLTPEHDQKAGNWLADLIKENDNKLATGFLGLKPLLPALSATGHTKEAYQLLLSTEYPSWGFEVINGANTIWERWNSYIKGKGFENNSGMNSFNHYAFGSVNEWLFGNAAGLKVGEAGYKTFTIRPEIAAEGIRSVKASYYSMNGLIETAWKKEGSTVSFKTTVPVNTTATVFIPTTNPATVKESVKALKTNPAIRVKAFKDGYLQVEIGSGTYQFTSQN</sequence>
<dbReference type="OrthoDB" id="9815108at2"/>
<dbReference type="PANTHER" id="PTHR33307:SF6">
    <property type="entry name" value="ALPHA-RHAMNOSIDASE (EUROFUNG)-RELATED"/>
    <property type="match status" value="1"/>
</dbReference>
<gene>
    <name evidence="8" type="ORF">GJJ30_02140</name>
</gene>
<reference evidence="8 9" key="1">
    <citation type="journal article" date="2018" name="Antonie Van Leeuwenhoek">
        <title>Larkinella terrae sp. nov., isolated from soil on Jeju Island, South Korea.</title>
        <authorList>
            <person name="Ten L.N."/>
            <person name="Jeon J."/>
            <person name="Park S.J."/>
            <person name="Park S."/>
            <person name="Lee S.Y."/>
            <person name="Kim M.K."/>
            <person name="Jung H.Y."/>
        </authorList>
    </citation>
    <scope>NUCLEOTIDE SEQUENCE [LARGE SCALE GENOMIC DNA]</scope>
    <source>
        <strain evidence="8 9">KCTC 52001</strain>
    </source>
</reference>
<dbReference type="EC" id="3.2.1.40" evidence="2"/>
<evidence type="ECO:0000259" key="5">
    <source>
        <dbReference type="Pfam" id="PF08531"/>
    </source>
</evidence>
<evidence type="ECO:0000256" key="1">
    <source>
        <dbReference type="ARBA" id="ARBA00001445"/>
    </source>
</evidence>
<dbReference type="InterPro" id="IPR008928">
    <property type="entry name" value="6-hairpin_glycosidase_sf"/>
</dbReference>
<dbReference type="Gene3D" id="2.60.420.10">
    <property type="entry name" value="Maltose phosphorylase, domain 3"/>
    <property type="match status" value="1"/>
</dbReference>
<dbReference type="InterPro" id="IPR013737">
    <property type="entry name" value="Bac_rhamnosid_N"/>
</dbReference>
<evidence type="ECO:0000313" key="8">
    <source>
        <dbReference type="EMBL" id="MRS60077.1"/>
    </source>
</evidence>
<accession>A0A7K0EE27</accession>
<keyword evidence="9" id="KW-1185">Reference proteome</keyword>
<evidence type="ECO:0000256" key="3">
    <source>
        <dbReference type="ARBA" id="ARBA00022801"/>
    </source>
</evidence>
<evidence type="ECO:0000259" key="7">
    <source>
        <dbReference type="Pfam" id="PF17390"/>
    </source>
</evidence>
<organism evidence="8 9">
    <name type="scientific">Larkinella terrae</name>
    <dbReference type="NCBI Taxonomy" id="2025311"/>
    <lineage>
        <taxon>Bacteria</taxon>
        <taxon>Pseudomonadati</taxon>
        <taxon>Bacteroidota</taxon>
        <taxon>Cytophagia</taxon>
        <taxon>Cytophagales</taxon>
        <taxon>Spirosomataceae</taxon>
        <taxon>Larkinella</taxon>
    </lineage>
</organism>
<evidence type="ECO:0000259" key="6">
    <source>
        <dbReference type="Pfam" id="PF17389"/>
    </source>
</evidence>
<dbReference type="Gene3D" id="2.60.40.10">
    <property type="entry name" value="Immunoglobulins"/>
    <property type="match status" value="1"/>
</dbReference>
<feature type="domain" description="Alpha-L-rhamnosidase concanavalin-like" evidence="4">
    <location>
        <begin position="370"/>
        <end position="467"/>
    </location>
</feature>
<dbReference type="Pfam" id="PF17389">
    <property type="entry name" value="Bac_rhamnosid6H"/>
    <property type="match status" value="1"/>
</dbReference>
<dbReference type="SUPFAM" id="SSF48208">
    <property type="entry name" value="Six-hairpin glycosidases"/>
    <property type="match status" value="1"/>
</dbReference>
<keyword evidence="3" id="KW-0378">Hydrolase</keyword>
<dbReference type="Pfam" id="PF08531">
    <property type="entry name" value="Bac_rhamnosid_N"/>
    <property type="match status" value="1"/>
</dbReference>
<dbReference type="Proteomes" id="UP000441754">
    <property type="component" value="Unassembled WGS sequence"/>
</dbReference>
<proteinExistence type="predicted"/>
<dbReference type="Gene3D" id="1.50.10.10">
    <property type="match status" value="1"/>
</dbReference>
<feature type="domain" description="Bacterial alpha-L-rhamnosidase N-terminal" evidence="5">
    <location>
        <begin position="182"/>
        <end position="339"/>
    </location>
</feature>
<dbReference type="PIRSF" id="PIRSF010631">
    <property type="entry name" value="A-rhamnsds"/>
    <property type="match status" value="1"/>
</dbReference>
<dbReference type="Pfam" id="PF17390">
    <property type="entry name" value="Bac_rhamnosid_C"/>
    <property type="match status" value="1"/>
</dbReference>
<dbReference type="RefSeq" id="WP_154172665.1">
    <property type="nucleotide sequence ID" value="NZ_WJXZ01000001.1"/>
</dbReference>
<dbReference type="GO" id="GO:0005975">
    <property type="term" value="P:carbohydrate metabolic process"/>
    <property type="evidence" value="ECO:0007669"/>
    <property type="project" value="InterPro"/>
</dbReference>
<name>A0A7K0EE27_9BACT</name>
<feature type="domain" description="Alpha-L-rhamnosidase C-terminal" evidence="7">
    <location>
        <begin position="843"/>
        <end position="917"/>
    </location>
</feature>
<comment type="caution">
    <text evidence="8">The sequence shown here is derived from an EMBL/GenBank/DDBJ whole genome shotgun (WGS) entry which is preliminary data.</text>
</comment>
<dbReference type="InterPro" id="IPR035396">
    <property type="entry name" value="Bac_rhamnosid6H"/>
</dbReference>
<dbReference type="EMBL" id="WJXZ01000001">
    <property type="protein sequence ID" value="MRS60077.1"/>
    <property type="molecule type" value="Genomic_DNA"/>
</dbReference>